<dbReference type="EMBL" id="FR687359">
    <property type="protein sequence ID" value="CBW74058.1"/>
    <property type="molecule type" value="Genomic_DNA"/>
</dbReference>
<proteinExistence type="predicted"/>
<evidence type="ECO:0000313" key="1">
    <source>
        <dbReference type="EMBL" id="CBW74058.1"/>
    </source>
</evidence>
<gene>
    <name evidence="1" type="ordered locus">RBRH_00952</name>
</gene>
<sequence>MAAYGRSGCERTCVFATHDGTPFNANEIVATFEQLCGPKTGSAAQNPKCAEASR</sequence>
<accession>E5AMX7</accession>
<dbReference type="Proteomes" id="UP000007437">
    <property type="component" value="Chromosome"/>
</dbReference>
<organism evidence="1 2">
    <name type="scientific">Mycetohabitans rhizoxinica (strain DSM 19002 / CIP 109453 / HKI 454)</name>
    <name type="common">Paraburkholderia rhizoxinica</name>
    <dbReference type="NCBI Taxonomy" id="882378"/>
    <lineage>
        <taxon>Bacteria</taxon>
        <taxon>Pseudomonadati</taxon>
        <taxon>Pseudomonadota</taxon>
        <taxon>Betaproteobacteria</taxon>
        <taxon>Burkholderiales</taxon>
        <taxon>Burkholderiaceae</taxon>
        <taxon>Mycetohabitans</taxon>
    </lineage>
</organism>
<dbReference type="STRING" id="882378.RBRH_00952"/>
<reference evidence="1 2" key="1">
    <citation type="journal article" date="2011" name="J. Bacteriol.">
        <title>Complete genome sequence of Burkholderia rhizoxinica, an endosymbiont of Rhizopus microsporus.</title>
        <authorList>
            <person name="Lackner G."/>
            <person name="Moebius N."/>
            <person name="Partida-Martinez L."/>
            <person name="Hertweck C."/>
        </authorList>
    </citation>
    <scope>NUCLEOTIDE SEQUENCE [LARGE SCALE GENOMIC DNA]</scope>
    <source>
        <strain evidence="2">DSM 19002 / CIP 109453 / HKI 454</strain>
    </source>
</reference>
<name>E5AMX7_MYCRK</name>
<dbReference type="KEGG" id="brh:RBRH_00952"/>
<dbReference type="HOGENOM" id="CLU_3041307_0_0_4"/>
<dbReference type="AlphaFoldDB" id="E5AMX7"/>
<evidence type="ECO:0000313" key="2">
    <source>
        <dbReference type="Proteomes" id="UP000007437"/>
    </source>
</evidence>
<protein>
    <submittedName>
        <fullName evidence="1">Uncharacterized protein</fullName>
    </submittedName>
</protein>